<dbReference type="SUPFAM" id="SSF49503">
    <property type="entry name" value="Cupredoxins"/>
    <property type="match status" value="1"/>
</dbReference>
<dbReference type="InterPro" id="IPR008972">
    <property type="entry name" value="Cupredoxin"/>
</dbReference>
<accession>A0A2I0K6H5</accession>
<dbReference type="AlphaFoldDB" id="A0A2I0K6H5"/>
<evidence type="ECO:0000313" key="2">
    <source>
        <dbReference type="EMBL" id="PKI64142.1"/>
    </source>
</evidence>
<dbReference type="Pfam" id="PF02298">
    <property type="entry name" value="Cu_bind_like"/>
    <property type="match status" value="1"/>
</dbReference>
<dbReference type="PROSITE" id="PS51485">
    <property type="entry name" value="PHYTOCYANIN"/>
    <property type="match status" value="1"/>
</dbReference>
<dbReference type="InterPro" id="IPR003245">
    <property type="entry name" value="Phytocyanin_dom"/>
</dbReference>
<proteinExistence type="predicted"/>
<dbReference type="GO" id="GO:0005886">
    <property type="term" value="C:plasma membrane"/>
    <property type="evidence" value="ECO:0007669"/>
    <property type="project" value="TreeGrafter"/>
</dbReference>
<organism evidence="2 3">
    <name type="scientific">Punica granatum</name>
    <name type="common">Pomegranate</name>
    <dbReference type="NCBI Taxonomy" id="22663"/>
    <lineage>
        <taxon>Eukaryota</taxon>
        <taxon>Viridiplantae</taxon>
        <taxon>Streptophyta</taxon>
        <taxon>Embryophyta</taxon>
        <taxon>Tracheophyta</taxon>
        <taxon>Spermatophyta</taxon>
        <taxon>Magnoliopsida</taxon>
        <taxon>eudicotyledons</taxon>
        <taxon>Gunneridae</taxon>
        <taxon>Pentapetalae</taxon>
        <taxon>rosids</taxon>
        <taxon>malvids</taxon>
        <taxon>Myrtales</taxon>
        <taxon>Lythraceae</taxon>
        <taxon>Punica</taxon>
    </lineage>
</organism>
<dbReference type="Gene3D" id="2.60.40.420">
    <property type="entry name" value="Cupredoxins - blue copper proteins"/>
    <property type="match status" value="1"/>
</dbReference>
<gene>
    <name evidence="2" type="ORF">CRG98_015486</name>
</gene>
<sequence length="215" mass="23212">MGQTLAQIRPIFLGLKESCGPILLGLDRFEAKHLCNPIHDDGNCFGGILGSVLGVNSYGCCLGSCPWFPVLVFKYRNDSVLGVNRNSYESCIVSDPIFEFEDVDTVFWFNRHGFFYFISGNPDHCQAGQRLVVLVMGQSGLDVSHGPTAAPSPVEGGDTGGSSGYSIWASPPNATTKLSAASYFLSALGRVSLLFICSCNFCFQQNLFSRLISVG</sequence>
<dbReference type="GO" id="GO:0009055">
    <property type="term" value="F:electron transfer activity"/>
    <property type="evidence" value="ECO:0007669"/>
    <property type="project" value="InterPro"/>
</dbReference>
<evidence type="ECO:0000259" key="1">
    <source>
        <dbReference type="PROSITE" id="PS51485"/>
    </source>
</evidence>
<reference evidence="2 3" key="1">
    <citation type="submission" date="2017-11" db="EMBL/GenBank/DDBJ databases">
        <title>De-novo sequencing of pomegranate (Punica granatum L.) genome.</title>
        <authorList>
            <person name="Akparov Z."/>
            <person name="Amiraslanov A."/>
            <person name="Hajiyeva S."/>
            <person name="Abbasov M."/>
            <person name="Kaur K."/>
            <person name="Hamwieh A."/>
            <person name="Solovyev V."/>
            <person name="Salamov A."/>
            <person name="Braich B."/>
            <person name="Kosarev P."/>
            <person name="Mahmoud A."/>
            <person name="Hajiyev E."/>
            <person name="Babayeva S."/>
            <person name="Izzatullayeva V."/>
            <person name="Mammadov A."/>
            <person name="Mammadov A."/>
            <person name="Sharifova S."/>
            <person name="Ojaghi J."/>
            <person name="Eynullazada K."/>
            <person name="Bayramov B."/>
            <person name="Abdulazimova A."/>
            <person name="Shahmuradov I."/>
        </authorList>
    </citation>
    <scope>NUCLEOTIDE SEQUENCE [LARGE SCALE GENOMIC DNA]</scope>
    <source>
        <strain evidence="3">cv. AG2017</strain>
        <tissue evidence="2">Leaf</tissue>
    </source>
</reference>
<dbReference type="PANTHER" id="PTHR33021">
    <property type="entry name" value="BLUE COPPER PROTEIN"/>
    <property type="match status" value="1"/>
</dbReference>
<comment type="caution">
    <text evidence="2">The sequence shown here is derived from an EMBL/GenBank/DDBJ whole genome shotgun (WGS) entry which is preliminary data.</text>
</comment>
<evidence type="ECO:0000313" key="3">
    <source>
        <dbReference type="Proteomes" id="UP000233551"/>
    </source>
</evidence>
<dbReference type="PANTHER" id="PTHR33021:SF14">
    <property type="entry name" value="OS01G0272700 PROTEIN"/>
    <property type="match status" value="1"/>
</dbReference>
<dbReference type="InterPro" id="IPR039391">
    <property type="entry name" value="Phytocyanin-like"/>
</dbReference>
<keyword evidence="3" id="KW-1185">Reference proteome</keyword>
<dbReference type="EMBL" id="PGOL01000850">
    <property type="protein sequence ID" value="PKI64142.1"/>
    <property type="molecule type" value="Genomic_DNA"/>
</dbReference>
<dbReference type="STRING" id="22663.A0A2I0K6H5"/>
<dbReference type="Proteomes" id="UP000233551">
    <property type="component" value="Unassembled WGS sequence"/>
</dbReference>
<protein>
    <recommendedName>
        <fullName evidence="1">Phytocyanin domain-containing protein</fullName>
    </recommendedName>
</protein>
<name>A0A2I0K6H5_PUNGR</name>
<feature type="domain" description="Phytocyanin" evidence="1">
    <location>
        <begin position="70"/>
        <end position="137"/>
    </location>
</feature>